<dbReference type="PRINTS" id="PR00385">
    <property type="entry name" value="P450"/>
</dbReference>
<keyword evidence="10" id="KW-1185">Reference proteome</keyword>
<evidence type="ECO:0000256" key="4">
    <source>
        <dbReference type="ARBA" id="ARBA00023002"/>
    </source>
</evidence>
<comment type="cofactor">
    <cofactor evidence="7">
        <name>heme</name>
        <dbReference type="ChEBI" id="CHEBI:30413"/>
    </cofactor>
</comment>
<dbReference type="InterPro" id="IPR050651">
    <property type="entry name" value="Plant_Cytochrome_P450_Monoox"/>
</dbReference>
<feature type="binding site" description="axial binding residue" evidence="7">
    <location>
        <position position="451"/>
    </location>
    <ligand>
        <name>heme</name>
        <dbReference type="ChEBI" id="CHEBI:30413"/>
    </ligand>
    <ligandPart>
        <name>Fe</name>
        <dbReference type="ChEBI" id="CHEBI:18248"/>
    </ligandPart>
</feature>
<dbReference type="PROSITE" id="PS00086">
    <property type="entry name" value="CYTOCHROME_P450"/>
    <property type="match status" value="1"/>
</dbReference>
<keyword evidence="2 7" id="KW-0349">Heme</keyword>
<keyword evidence="5 7" id="KW-0408">Iron</keyword>
<accession>A0A4U6SSU3</accession>
<keyword evidence="8" id="KW-0503">Monooxygenase</keyword>
<dbReference type="GO" id="GO:0016705">
    <property type="term" value="F:oxidoreductase activity, acting on paired donors, with incorporation or reduction of molecular oxygen"/>
    <property type="evidence" value="ECO:0007669"/>
    <property type="project" value="InterPro"/>
</dbReference>
<dbReference type="Gene3D" id="1.10.630.10">
    <property type="entry name" value="Cytochrome P450"/>
    <property type="match status" value="1"/>
</dbReference>
<dbReference type="Proteomes" id="UP000298652">
    <property type="component" value="Chromosome 9"/>
</dbReference>
<evidence type="ECO:0000256" key="3">
    <source>
        <dbReference type="ARBA" id="ARBA00022723"/>
    </source>
</evidence>
<comment type="subcellular location">
    <subcellularLocation>
        <location evidence="1">Membrane</location>
    </subcellularLocation>
</comment>
<name>A0A4U6SSU3_SETVI</name>
<dbReference type="InterPro" id="IPR017972">
    <property type="entry name" value="Cyt_P450_CS"/>
</dbReference>
<dbReference type="EMBL" id="CM016560">
    <property type="protein sequence ID" value="TKV91234.1"/>
    <property type="molecule type" value="Genomic_DNA"/>
</dbReference>
<evidence type="ECO:0000256" key="7">
    <source>
        <dbReference type="PIRSR" id="PIRSR602401-1"/>
    </source>
</evidence>
<evidence type="ECO:0000256" key="6">
    <source>
        <dbReference type="ARBA" id="ARBA00023136"/>
    </source>
</evidence>
<dbReference type="InterPro" id="IPR036396">
    <property type="entry name" value="Cyt_P450_sf"/>
</dbReference>
<gene>
    <name evidence="9" type="ORF">SEVIR_9G081600v2</name>
</gene>
<comment type="similarity">
    <text evidence="8">Belongs to the cytochrome P450 family.</text>
</comment>
<evidence type="ECO:0000256" key="1">
    <source>
        <dbReference type="ARBA" id="ARBA00004370"/>
    </source>
</evidence>
<sequence length="515" mass="56867">MDKAYIAVASVAFLFLLHYLLGRGGGRRKGKGAQQLPPSPPAVPFLGHLHLVKRPFHAALIRLAARHGPVFSLRMGSRRAVVVSSPECARECLTEHDVCFANRPRSPSTGLVSFDGAMLSMASYGPYWRNLRRVAAVQLLSAHRVACMTPVISAEVRAMVRRMDHAAVAAPGGAARVQLKRRLFELSLSVLMETIARTKTSRTEANADTDMSPEANEFKQIVDQIIPYLGTANRWDYLPVLRWFDVFGVRNKILDAVTRRDAFLKRLIDAVRQRLDDGSESENKSMIAVLLTSKKSEPEVYTDTTIMALCTNLFGAGTETTSSTTEWAMSLLLNHPEALKKAQAEIDAAVGTSRLVTADDVSRLTYLQCIISETLRLYPAAPLLLPHESSADCKVGGYDVPRGTMLLVNVYAIHRDPAVWEDPAEFRPERFEGGKAEGRLLMPFGMGRRKCPGETLALRTVGLVLGTLIQCFDWDRVDGVEVDMTEGGGLTMPRAVPLEAMCRPRADMRHVLQEL</sequence>
<evidence type="ECO:0000313" key="9">
    <source>
        <dbReference type="EMBL" id="TKV91234.1"/>
    </source>
</evidence>
<keyword evidence="6" id="KW-0472">Membrane</keyword>
<evidence type="ECO:0000256" key="5">
    <source>
        <dbReference type="ARBA" id="ARBA00023004"/>
    </source>
</evidence>
<dbReference type="PANTHER" id="PTHR47947:SF23">
    <property type="entry name" value="CYTOCHROME P450 FAMILY PROTEIN, EXPRESSED"/>
    <property type="match status" value="1"/>
</dbReference>
<dbReference type="GO" id="GO:0016020">
    <property type="term" value="C:membrane"/>
    <property type="evidence" value="ECO:0007669"/>
    <property type="project" value="UniProtKB-SubCell"/>
</dbReference>
<dbReference type="GO" id="GO:0004497">
    <property type="term" value="F:monooxygenase activity"/>
    <property type="evidence" value="ECO:0007669"/>
    <property type="project" value="UniProtKB-KW"/>
</dbReference>
<evidence type="ECO:0000313" key="10">
    <source>
        <dbReference type="Proteomes" id="UP000298652"/>
    </source>
</evidence>
<organism evidence="9 10">
    <name type="scientific">Setaria viridis</name>
    <name type="common">Green bristlegrass</name>
    <name type="synonym">Setaria italica subsp. viridis</name>
    <dbReference type="NCBI Taxonomy" id="4556"/>
    <lineage>
        <taxon>Eukaryota</taxon>
        <taxon>Viridiplantae</taxon>
        <taxon>Streptophyta</taxon>
        <taxon>Embryophyta</taxon>
        <taxon>Tracheophyta</taxon>
        <taxon>Spermatophyta</taxon>
        <taxon>Magnoliopsida</taxon>
        <taxon>Liliopsida</taxon>
        <taxon>Poales</taxon>
        <taxon>Poaceae</taxon>
        <taxon>PACMAD clade</taxon>
        <taxon>Panicoideae</taxon>
        <taxon>Panicodae</taxon>
        <taxon>Paniceae</taxon>
        <taxon>Cenchrinae</taxon>
        <taxon>Setaria</taxon>
    </lineage>
</organism>
<dbReference type="OMA" id="WHVIAPI"/>
<dbReference type="Gramene" id="TKV91234">
    <property type="protein sequence ID" value="TKV91234"/>
    <property type="gene ID" value="SEVIR_9G081600v2"/>
</dbReference>
<dbReference type="InterPro" id="IPR002401">
    <property type="entry name" value="Cyt_P450_E_grp-I"/>
</dbReference>
<reference evidence="9" key="1">
    <citation type="submission" date="2019-03" db="EMBL/GenBank/DDBJ databases">
        <title>WGS assembly of Setaria viridis.</title>
        <authorList>
            <person name="Huang P."/>
            <person name="Jenkins J."/>
            <person name="Grimwood J."/>
            <person name="Barry K."/>
            <person name="Healey A."/>
            <person name="Mamidi S."/>
            <person name="Sreedasyam A."/>
            <person name="Shu S."/>
            <person name="Feldman M."/>
            <person name="Wu J."/>
            <person name="Yu Y."/>
            <person name="Chen C."/>
            <person name="Johnson J."/>
            <person name="Rokhsar D."/>
            <person name="Baxter I."/>
            <person name="Schmutz J."/>
            <person name="Brutnell T."/>
            <person name="Kellogg E."/>
        </authorList>
    </citation>
    <scope>NUCLEOTIDE SEQUENCE [LARGE SCALE GENOMIC DNA]</scope>
</reference>
<dbReference type="SUPFAM" id="SSF48264">
    <property type="entry name" value="Cytochrome P450"/>
    <property type="match status" value="1"/>
</dbReference>
<evidence type="ECO:0008006" key="11">
    <source>
        <dbReference type="Google" id="ProtNLM"/>
    </source>
</evidence>
<protein>
    <recommendedName>
        <fullName evidence="11">Cytochrome P450</fullName>
    </recommendedName>
</protein>
<dbReference type="PANTHER" id="PTHR47947">
    <property type="entry name" value="CYTOCHROME P450 82C3-RELATED"/>
    <property type="match status" value="1"/>
</dbReference>
<dbReference type="InterPro" id="IPR001128">
    <property type="entry name" value="Cyt_P450"/>
</dbReference>
<dbReference type="FunFam" id="1.10.630.10:FF:000023">
    <property type="entry name" value="Cytochrome P450 family protein"/>
    <property type="match status" value="1"/>
</dbReference>
<keyword evidence="4 8" id="KW-0560">Oxidoreductase</keyword>
<dbReference type="GO" id="GO:0020037">
    <property type="term" value="F:heme binding"/>
    <property type="evidence" value="ECO:0007669"/>
    <property type="project" value="InterPro"/>
</dbReference>
<evidence type="ECO:0000256" key="2">
    <source>
        <dbReference type="ARBA" id="ARBA00022617"/>
    </source>
</evidence>
<dbReference type="AlphaFoldDB" id="A0A4U6SSU3"/>
<dbReference type="Pfam" id="PF00067">
    <property type="entry name" value="p450"/>
    <property type="match status" value="1"/>
</dbReference>
<evidence type="ECO:0000256" key="8">
    <source>
        <dbReference type="RuleBase" id="RU000461"/>
    </source>
</evidence>
<dbReference type="GO" id="GO:0005506">
    <property type="term" value="F:iron ion binding"/>
    <property type="evidence" value="ECO:0007669"/>
    <property type="project" value="InterPro"/>
</dbReference>
<proteinExistence type="inferred from homology"/>
<keyword evidence="3 7" id="KW-0479">Metal-binding</keyword>
<dbReference type="PRINTS" id="PR00463">
    <property type="entry name" value="EP450I"/>
</dbReference>